<organism evidence="1 2">
    <name type="scientific">Henosepilachna vigintioctopunctata</name>
    <dbReference type="NCBI Taxonomy" id="420089"/>
    <lineage>
        <taxon>Eukaryota</taxon>
        <taxon>Metazoa</taxon>
        <taxon>Ecdysozoa</taxon>
        <taxon>Arthropoda</taxon>
        <taxon>Hexapoda</taxon>
        <taxon>Insecta</taxon>
        <taxon>Pterygota</taxon>
        <taxon>Neoptera</taxon>
        <taxon>Endopterygota</taxon>
        <taxon>Coleoptera</taxon>
        <taxon>Polyphaga</taxon>
        <taxon>Cucujiformia</taxon>
        <taxon>Coccinelloidea</taxon>
        <taxon>Coccinellidae</taxon>
        <taxon>Epilachninae</taxon>
        <taxon>Epilachnini</taxon>
        <taxon>Henosepilachna</taxon>
    </lineage>
</organism>
<dbReference type="Proteomes" id="UP001431783">
    <property type="component" value="Unassembled WGS sequence"/>
</dbReference>
<dbReference type="AlphaFoldDB" id="A0AAW1V3A1"/>
<gene>
    <name evidence="1" type="ORF">WA026_023487</name>
</gene>
<dbReference type="EMBL" id="JARQZJ010000115">
    <property type="protein sequence ID" value="KAK9887604.1"/>
    <property type="molecule type" value="Genomic_DNA"/>
</dbReference>
<accession>A0AAW1V3A1</accession>
<evidence type="ECO:0000313" key="2">
    <source>
        <dbReference type="Proteomes" id="UP001431783"/>
    </source>
</evidence>
<keyword evidence="2" id="KW-1185">Reference proteome</keyword>
<reference evidence="1 2" key="1">
    <citation type="submission" date="2023-03" db="EMBL/GenBank/DDBJ databases">
        <title>Genome insight into feeding habits of ladybird beetles.</title>
        <authorList>
            <person name="Li H.-S."/>
            <person name="Huang Y.-H."/>
            <person name="Pang H."/>
        </authorList>
    </citation>
    <scope>NUCLEOTIDE SEQUENCE [LARGE SCALE GENOMIC DNA]</scope>
    <source>
        <strain evidence="1">SYSU_2023b</strain>
        <tissue evidence="1">Whole body</tissue>
    </source>
</reference>
<comment type="caution">
    <text evidence="1">The sequence shown here is derived from an EMBL/GenBank/DDBJ whole genome shotgun (WGS) entry which is preliminary data.</text>
</comment>
<protein>
    <submittedName>
        <fullName evidence="1">Uncharacterized protein</fullName>
    </submittedName>
</protein>
<name>A0AAW1V3A1_9CUCU</name>
<sequence>MTISETNGENVWQTVRKSWWRGSALPILVTFKNTEISFKGKERKAWFFINRIKTNVSGDIAEKYIRSKSGLDNETIEVQELQFERKRGNLKSYLVKVPFPRKDKIYKPEFWPENVGIKRFNPQAYKKNSMSGTFVGVTKK</sequence>
<proteinExistence type="predicted"/>
<evidence type="ECO:0000313" key="1">
    <source>
        <dbReference type="EMBL" id="KAK9887604.1"/>
    </source>
</evidence>